<organism evidence="1">
    <name type="scientific">marine sediment metagenome</name>
    <dbReference type="NCBI Taxonomy" id="412755"/>
    <lineage>
        <taxon>unclassified sequences</taxon>
        <taxon>metagenomes</taxon>
        <taxon>ecological metagenomes</taxon>
    </lineage>
</organism>
<evidence type="ECO:0000313" key="1">
    <source>
        <dbReference type="EMBL" id="KKL50925.1"/>
    </source>
</evidence>
<comment type="caution">
    <text evidence="1">The sequence shown here is derived from an EMBL/GenBank/DDBJ whole genome shotgun (WGS) entry which is preliminary data.</text>
</comment>
<dbReference type="AlphaFoldDB" id="A0A0F9F109"/>
<protein>
    <submittedName>
        <fullName evidence="1">Uncharacterized protein</fullName>
    </submittedName>
</protein>
<name>A0A0F9F109_9ZZZZ</name>
<sequence length="347" mass="41350">MSIRINLGYSVHDYSSGLETENIPLEYFKYNILISGKDHIEKNALLSHILNQLYTRASNTGVLLIKLNSNEDTHLYQLDKEYEYGNQDLEIPYFFGKALSEVNREHFECIINAIFGFHFEMKIVIGIVLKQYRIGNFPNSIVNFLTDVKNYLIKKPYSEDFNESNVRSIEKEIDFIQENPILERTLWMYLDTPRWVRLWKEGKKVSIDFSECDLHHQKVLIPLLFQVIKEYMPLRNSNLPVGIIVLEDADNLLNKPPHWDYKRNYNINRKYYQECEQESYFLTKEQLEKVYGDIGYLNNVQLEEVFTDLVFDELNDRSISFITTCEDPFRIYDHFRYHSQIRINITE</sequence>
<dbReference type="EMBL" id="LAZR01032426">
    <property type="protein sequence ID" value="KKL50925.1"/>
    <property type="molecule type" value="Genomic_DNA"/>
</dbReference>
<accession>A0A0F9F109</accession>
<proteinExistence type="predicted"/>
<reference evidence="1" key="1">
    <citation type="journal article" date="2015" name="Nature">
        <title>Complex archaea that bridge the gap between prokaryotes and eukaryotes.</title>
        <authorList>
            <person name="Spang A."/>
            <person name="Saw J.H."/>
            <person name="Jorgensen S.L."/>
            <person name="Zaremba-Niedzwiedzka K."/>
            <person name="Martijn J."/>
            <person name="Lind A.E."/>
            <person name="van Eijk R."/>
            <person name="Schleper C."/>
            <person name="Guy L."/>
            <person name="Ettema T.J."/>
        </authorList>
    </citation>
    <scope>NUCLEOTIDE SEQUENCE</scope>
</reference>
<gene>
    <name evidence="1" type="ORF">LCGC14_2300620</name>
</gene>